<dbReference type="Pfam" id="PF00892">
    <property type="entry name" value="EamA"/>
    <property type="match status" value="2"/>
</dbReference>
<feature type="transmembrane region" description="Helical" evidence="7">
    <location>
        <begin position="88"/>
        <end position="109"/>
    </location>
</feature>
<feature type="domain" description="EamA" evidence="8">
    <location>
        <begin position="142"/>
        <end position="277"/>
    </location>
</feature>
<keyword evidence="4 7" id="KW-1133">Transmembrane helix</keyword>
<organism evidence="9 10">
    <name type="scientific">Streptomyces antibioticus</name>
    <dbReference type="NCBI Taxonomy" id="1890"/>
    <lineage>
        <taxon>Bacteria</taxon>
        <taxon>Bacillati</taxon>
        <taxon>Actinomycetota</taxon>
        <taxon>Actinomycetes</taxon>
        <taxon>Kitasatosporales</taxon>
        <taxon>Streptomycetaceae</taxon>
        <taxon>Streptomyces</taxon>
    </lineage>
</organism>
<name>A0AAE6YBD3_STRAT</name>
<dbReference type="InterPro" id="IPR050638">
    <property type="entry name" value="AA-Vitamin_Transporters"/>
</dbReference>
<feature type="transmembrane region" description="Helical" evidence="7">
    <location>
        <begin position="261"/>
        <end position="279"/>
    </location>
</feature>
<gene>
    <name evidence="9" type="ORF">HCX60_20260</name>
</gene>
<dbReference type="PANTHER" id="PTHR32322">
    <property type="entry name" value="INNER MEMBRANE TRANSPORTER"/>
    <property type="match status" value="1"/>
</dbReference>
<dbReference type="AlphaFoldDB" id="A0AAE6YBD3"/>
<dbReference type="InterPro" id="IPR037185">
    <property type="entry name" value="EmrE-like"/>
</dbReference>
<evidence type="ECO:0000313" key="10">
    <source>
        <dbReference type="Proteomes" id="UP000502504"/>
    </source>
</evidence>
<evidence type="ECO:0000313" key="9">
    <source>
        <dbReference type="EMBL" id="QIT45579.1"/>
    </source>
</evidence>
<evidence type="ECO:0000256" key="7">
    <source>
        <dbReference type="SAM" id="Phobius"/>
    </source>
</evidence>
<keyword evidence="5 7" id="KW-0472">Membrane</keyword>
<dbReference type="InterPro" id="IPR000620">
    <property type="entry name" value="EamA_dom"/>
</dbReference>
<protein>
    <submittedName>
        <fullName evidence="9">EamA family transporter</fullName>
    </submittedName>
</protein>
<dbReference type="Proteomes" id="UP000502504">
    <property type="component" value="Chromosome"/>
</dbReference>
<dbReference type="GO" id="GO:0016020">
    <property type="term" value="C:membrane"/>
    <property type="evidence" value="ECO:0007669"/>
    <property type="project" value="UniProtKB-SubCell"/>
</dbReference>
<comment type="similarity">
    <text evidence="2">Belongs to the EamA transporter family.</text>
</comment>
<feature type="transmembrane region" description="Helical" evidence="7">
    <location>
        <begin position="141"/>
        <end position="161"/>
    </location>
</feature>
<dbReference type="SUPFAM" id="SSF103481">
    <property type="entry name" value="Multidrug resistance efflux transporter EmrE"/>
    <property type="match status" value="2"/>
</dbReference>
<evidence type="ECO:0000256" key="3">
    <source>
        <dbReference type="ARBA" id="ARBA00022692"/>
    </source>
</evidence>
<feature type="region of interest" description="Disordered" evidence="6">
    <location>
        <begin position="288"/>
        <end position="326"/>
    </location>
</feature>
<feature type="transmembrane region" description="Helical" evidence="7">
    <location>
        <begin position="237"/>
        <end position="255"/>
    </location>
</feature>
<dbReference type="RefSeq" id="WP_051780096.1">
    <property type="nucleotide sequence ID" value="NZ_CM007717.1"/>
</dbReference>
<comment type="subcellular location">
    <subcellularLocation>
        <location evidence="1">Membrane</location>
        <topology evidence="1">Multi-pass membrane protein</topology>
    </subcellularLocation>
</comment>
<sequence>MKNSALLVRTALGPAIGGTLFYVAAHYLPPTPYWDGFLRVLPAGLLLLAIRPALPRGSWWWKSLVLGMLNMGLFTVFLLISAQRLPGGVAATLNSTSSLVAIAVASVVLKEKIRPHHYIACVVGVIGVALLVLRSSASLDAIGVLAGVGSASSMGIGSVLARKWGRPEGVHSLTTAGWTLLGAAVFLLPLAFLFEGAPPSFSGKELFGLAWAAFVVGALGFALFLSGVQRLPVSQSAPLPLMNPVTAAILGWVAVGERLTLPQLLGGVLVCAAIVLVANPNLLGRFFTKPEPETETETAATAATEPERAEVTAGATDGPKTAGSTS</sequence>
<feature type="transmembrane region" description="Helical" evidence="7">
    <location>
        <begin position="173"/>
        <end position="194"/>
    </location>
</feature>
<proteinExistence type="inferred from homology"/>
<evidence type="ECO:0000256" key="1">
    <source>
        <dbReference type="ARBA" id="ARBA00004141"/>
    </source>
</evidence>
<dbReference type="PANTHER" id="PTHR32322:SF2">
    <property type="entry name" value="EAMA DOMAIN-CONTAINING PROTEIN"/>
    <property type="match status" value="1"/>
</dbReference>
<evidence type="ECO:0000256" key="6">
    <source>
        <dbReference type="SAM" id="MobiDB-lite"/>
    </source>
</evidence>
<reference evidence="9 10" key="1">
    <citation type="submission" date="2020-03" db="EMBL/GenBank/DDBJ databases">
        <title>Is there a link between lipid content and antibiotic production in Streptomyces?</title>
        <authorList>
            <person name="David M."/>
            <person name="Lejeune C."/>
            <person name="Abreu S."/>
            <person name="Thibessard A."/>
            <person name="Leblond P."/>
            <person name="Chaminade P."/>
            <person name="Virolle M.-J."/>
        </authorList>
    </citation>
    <scope>NUCLEOTIDE SEQUENCE [LARGE SCALE GENOMIC DNA]</scope>
    <source>
        <strain evidence="9 10">DSM 41481</strain>
    </source>
</reference>
<keyword evidence="3 7" id="KW-0812">Transmembrane</keyword>
<evidence type="ECO:0000259" key="8">
    <source>
        <dbReference type="Pfam" id="PF00892"/>
    </source>
</evidence>
<feature type="transmembrane region" description="Helical" evidence="7">
    <location>
        <begin position="33"/>
        <end position="51"/>
    </location>
</feature>
<evidence type="ECO:0000256" key="2">
    <source>
        <dbReference type="ARBA" id="ARBA00007362"/>
    </source>
</evidence>
<dbReference type="EMBL" id="CP050692">
    <property type="protein sequence ID" value="QIT45579.1"/>
    <property type="molecule type" value="Genomic_DNA"/>
</dbReference>
<feature type="transmembrane region" description="Helical" evidence="7">
    <location>
        <begin position="116"/>
        <end position="135"/>
    </location>
</feature>
<feature type="domain" description="EamA" evidence="8">
    <location>
        <begin position="15"/>
        <end position="132"/>
    </location>
</feature>
<evidence type="ECO:0000256" key="5">
    <source>
        <dbReference type="ARBA" id="ARBA00023136"/>
    </source>
</evidence>
<feature type="transmembrane region" description="Helical" evidence="7">
    <location>
        <begin position="63"/>
        <end position="82"/>
    </location>
</feature>
<dbReference type="GeneID" id="93956464"/>
<dbReference type="Gene3D" id="1.10.3730.20">
    <property type="match status" value="2"/>
</dbReference>
<feature type="transmembrane region" description="Helical" evidence="7">
    <location>
        <begin position="206"/>
        <end position="225"/>
    </location>
</feature>
<evidence type="ECO:0000256" key="4">
    <source>
        <dbReference type="ARBA" id="ARBA00022989"/>
    </source>
</evidence>
<accession>A0AAE6YBD3</accession>